<reference evidence="14 15" key="1">
    <citation type="journal article" date="2022" name="bioRxiv">
        <title>Genomics of Preaxostyla Flagellates Illuminates Evolutionary Transitions and the Path Towards Mitochondrial Loss.</title>
        <authorList>
            <person name="Novak L.V.F."/>
            <person name="Treitli S.C."/>
            <person name="Pyrih J."/>
            <person name="Halakuc P."/>
            <person name="Pipaliya S.V."/>
            <person name="Vacek V."/>
            <person name="Brzon O."/>
            <person name="Soukal P."/>
            <person name="Eme L."/>
            <person name="Dacks J.B."/>
            <person name="Karnkowska A."/>
            <person name="Elias M."/>
            <person name="Hampl V."/>
        </authorList>
    </citation>
    <scope>NUCLEOTIDE SEQUENCE [LARGE SCALE GENOMIC DNA]</scope>
    <source>
        <strain evidence="14">NAU3</strain>
        <tissue evidence="14">Gut</tissue>
    </source>
</reference>
<dbReference type="PROSITE" id="PS00742">
    <property type="entry name" value="PEP_ENZYMES_2"/>
    <property type="match status" value="1"/>
</dbReference>
<dbReference type="GO" id="GO:0050242">
    <property type="term" value="F:pyruvate, phosphate dikinase activity"/>
    <property type="evidence" value="ECO:0007669"/>
    <property type="project" value="UniProtKB-EC"/>
</dbReference>
<evidence type="ECO:0000256" key="5">
    <source>
        <dbReference type="ARBA" id="ARBA00022723"/>
    </source>
</evidence>
<dbReference type="EC" id="2.7.9.1" evidence="3 10"/>
<evidence type="ECO:0000256" key="7">
    <source>
        <dbReference type="ARBA" id="ARBA00022777"/>
    </source>
</evidence>
<sequence length="879" mass="96994">MSKQYCFMFGEHPNPTKAILGGKGIGLADMTKFGLPVPYGFTITTECCHFGKDLPADVEKQIDECIKKLEEKSGKKFGDPTNPLLVSVRSGAAISMPGMMDTVLNLGLNAETREGLAKKTNNPRFAADSYRRFMQMFGNVVMEIEHDKFEKVLASVKSKHSRVLDTDLTTEELDEVIVGYQDLVRKEKGEFPTDPRVQLRMAIDAVFGSWSNPRAVTYRRLNGITGLIGTAVNVQMMVFGNTGDRSGTGVGFTRNPSTGEAGAYGEYLLNAQGEDVVAGIRTPHPITLMEQELPETYKELMAVFQLLEKNFKDMQDIEFTVEEGKLFMLQTRSGKRTAAAAVRIAVEMVEEGLIDKEEALMRIDADSIPQLLFPRLDDADKKNQKLLAKGLPASPGAAIGKLAFTAEEVVKRLAAGEKDLILAREETCPDDIEGMNAAKGIVTARGGMTSHAAVVARGMGKCCVSGVSALHIDADKQQMIVGGKTYGPNDFITLDGSTGEVFENKVQVVEATVSGHFQTILDWANEFRRLGVRANAENRKDAMKAREFGAEGIGLARTEHMFFTGNRIIAVREMILADQVEKREEALNKLLPYQRADFVDLFSVNEGLPVNIRLLDPPLHEFLPSTKADMKQMAEEMHISVEKVEHLCASMHEINPMIGFRGCRLGVVYPEISRMQIRAIVEAACECVEKNANYKFGGIEIMIPVVAHVKEVEILREVALDTINKVFAEKKQTKERIPYKVGVMIELPRACITAEEIAKVAEFFSFGTNDLTQTTLGYSRDDAGKFIPVYLEKNVYEKDPFQALDQTGVGELIHMAVERGHKGRSDIHCGICGEHGGEPSSIDFCHRAGLDYVSCSPFRVPVARIAAAQAAIREKRSKQ</sequence>
<dbReference type="SUPFAM" id="SSF56059">
    <property type="entry name" value="Glutathione synthetase ATP-binding domain-like"/>
    <property type="match status" value="1"/>
</dbReference>
<dbReference type="Gene3D" id="1.20.80.30">
    <property type="match status" value="1"/>
</dbReference>
<evidence type="ECO:0000256" key="8">
    <source>
        <dbReference type="ARBA" id="ARBA00022840"/>
    </source>
</evidence>
<dbReference type="PANTHER" id="PTHR22931">
    <property type="entry name" value="PHOSPHOENOLPYRUVATE DIKINASE-RELATED"/>
    <property type="match status" value="1"/>
</dbReference>
<name>A0ABQ9YLR2_9EUKA</name>
<dbReference type="Gene3D" id="3.30.1490.20">
    <property type="entry name" value="ATP-grasp fold, A domain"/>
    <property type="match status" value="1"/>
</dbReference>
<dbReference type="PIRSF" id="PIRSF000853">
    <property type="entry name" value="PPDK"/>
    <property type="match status" value="1"/>
</dbReference>
<keyword evidence="15" id="KW-1185">Reference proteome</keyword>
<dbReference type="EMBL" id="JARBJD010000002">
    <property type="protein sequence ID" value="KAK2964688.1"/>
    <property type="molecule type" value="Genomic_DNA"/>
</dbReference>
<dbReference type="Pfam" id="PF00391">
    <property type="entry name" value="PEP-utilizers"/>
    <property type="match status" value="1"/>
</dbReference>
<comment type="similarity">
    <text evidence="2 10">Belongs to the PEP-utilizing enzyme family.</text>
</comment>
<evidence type="ECO:0000256" key="9">
    <source>
        <dbReference type="ARBA" id="ARBA00022842"/>
    </source>
</evidence>
<accession>A0ABQ9YLR2</accession>
<evidence type="ECO:0000256" key="10">
    <source>
        <dbReference type="PIRNR" id="PIRNR000853"/>
    </source>
</evidence>
<dbReference type="InterPro" id="IPR000121">
    <property type="entry name" value="PEP_util_C"/>
</dbReference>
<keyword evidence="6" id="KW-0547">Nucleotide-binding</keyword>
<comment type="caution">
    <text evidence="14">The sequence shown here is derived from an EMBL/GenBank/DDBJ whole genome shotgun (WGS) entry which is preliminary data.</text>
</comment>
<dbReference type="InterPro" id="IPR010121">
    <property type="entry name" value="Pyruvate_phosphate_dikinase"/>
</dbReference>
<feature type="domain" description="Pyruvate phosphate dikinase AMP/ATP-binding" evidence="12">
    <location>
        <begin position="53"/>
        <end position="291"/>
    </location>
</feature>
<dbReference type="PROSITE" id="PS00370">
    <property type="entry name" value="PEP_ENZYMES_PHOS_SITE"/>
    <property type="match status" value="1"/>
</dbReference>
<dbReference type="SUPFAM" id="SSF51621">
    <property type="entry name" value="Phosphoenolpyruvate/pyruvate domain"/>
    <property type="match status" value="1"/>
</dbReference>
<evidence type="ECO:0000256" key="1">
    <source>
        <dbReference type="ARBA" id="ARBA00001946"/>
    </source>
</evidence>
<feature type="domain" description="PEP-utilising enzyme C-terminal" evidence="13">
    <location>
        <begin position="515"/>
        <end position="870"/>
    </location>
</feature>
<evidence type="ECO:0000256" key="6">
    <source>
        <dbReference type="ARBA" id="ARBA00022741"/>
    </source>
</evidence>
<dbReference type="InterPro" id="IPR036637">
    <property type="entry name" value="Phosphohistidine_dom_sf"/>
</dbReference>
<dbReference type="InterPro" id="IPR040442">
    <property type="entry name" value="Pyrv_kinase-like_dom_sf"/>
</dbReference>
<dbReference type="InterPro" id="IPR023151">
    <property type="entry name" value="PEP_util_CS"/>
</dbReference>
<feature type="domain" description="Pyruvate phosphate dikinase AMP/ATP-binding" evidence="12">
    <location>
        <begin position="296"/>
        <end position="351"/>
    </location>
</feature>
<dbReference type="NCBIfam" id="TIGR01828">
    <property type="entry name" value="pyru_phos_dikin"/>
    <property type="match status" value="1"/>
</dbReference>
<protein>
    <recommendedName>
        <fullName evidence="3 10">Pyruvate, phosphate dikinase</fullName>
        <ecNumber evidence="3 10">2.7.9.1</ecNumber>
    </recommendedName>
</protein>
<dbReference type="InterPro" id="IPR013815">
    <property type="entry name" value="ATP_grasp_subdomain_1"/>
</dbReference>
<dbReference type="Gene3D" id="3.30.470.20">
    <property type="entry name" value="ATP-grasp fold, B domain"/>
    <property type="match status" value="1"/>
</dbReference>
<dbReference type="Gene3D" id="3.50.30.10">
    <property type="entry name" value="Phosphohistidine domain"/>
    <property type="match status" value="1"/>
</dbReference>
<dbReference type="Gene3D" id="1.10.189.10">
    <property type="entry name" value="Pyruvate Phosphate Dikinase, domain 2"/>
    <property type="match status" value="1"/>
</dbReference>
<evidence type="ECO:0000256" key="2">
    <source>
        <dbReference type="ARBA" id="ARBA00007837"/>
    </source>
</evidence>
<dbReference type="InterPro" id="IPR018274">
    <property type="entry name" value="PEP_util_AS"/>
</dbReference>
<proteinExistence type="inferred from homology"/>
<evidence type="ECO:0000313" key="14">
    <source>
        <dbReference type="EMBL" id="KAK2964688.1"/>
    </source>
</evidence>
<comment type="catalytic activity">
    <reaction evidence="10">
        <text>pyruvate + phosphate + ATP = phosphoenolpyruvate + AMP + diphosphate + H(+)</text>
        <dbReference type="Rhea" id="RHEA:10756"/>
        <dbReference type="ChEBI" id="CHEBI:15361"/>
        <dbReference type="ChEBI" id="CHEBI:15378"/>
        <dbReference type="ChEBI" id="CHEBI:30616"/>
        <dbReference type="ChEBI" id="CHEBI:33019"/>
        <dbReference type="ChEBI" id="CHEBI:43474"/>
        <dbReference type="ChEBI" id="CHEBI:58702"/>
        <dbReference type="ChEBI" id="CHEBI:456215"/>
        <dbReference type="EC" id="2.7.9.1"/>
    </reaction>
</comment>
<keyword evidence="8" id="KW-0067">ATP-binding</keyword>
<dbReference type="Pfam" id="PF01326">
    <property type="entry name" value="PPDK_N"/>
    <property type="match status" value="2"/>
</dbReference>
<dbReference type="InterPro" id="IPR008279">
    <property type="entry name" value="PEP-util_enz_mobile_dom"/>
</dbReference>
<dbReference type="InterPro" id="IPR015813">
    <property type="entry name" value="Pyrv/PenolPyrv_kinase-like_dom"/>
</dbReference>
<dbReference type="Proteomes" id="UP001281761">
    <property type="component" value="Unassembled WGS sequence"/>
</dbReference>
<evidence type="ECO:0000256" key="4">
    <source>
        <dbReference type="ARBA" id="ARBA00022679"/>
    </source>
</evidence>
<keyword evidence="7" id="KW-0418">Kinase</keyword>
<dbReference type="SUPFAM" id="SSF52009">
    <property type="entry name" value="Phosphohistidine domain"/>
    <property type="match status" value="1"/>
</dbReference>
<gene>
    <name evidence="14" type="ORF">BLNAU_605</name>
</gene>
<evidence type="ECO:0000313" key="15">
    <source>
        <dbReference type="Proteomes" id="UP001281761"/>
    </source>
</evidence>
<comment type="cofactor">
    <cofactor evidence="1 10">
        <name>Mg(2+)</name>
        <dbReference type="ChEBI" id="CHEBI:18420"/>
    </cofactor>
</comment>
<evidence type="ECO:0000256" key="3">
    <source>
        <dbReference type="ARBA" id="ARBA00011994"/>
    </source>
</evidence>
<dbReference type="NCBIfam" id="NF004531">
    <property type="entry name" value="PRK05878.1"/>
    <property type="match status" value="1"/>
</dbReference>
<evidence type="ECO:0000259" key="11">
    <source>
        <dbReference type="Pfam" id="PF00391"/>
    </source>
</evidence>
<dbReference type="Pfam" id="PF02896">
    <property type="entry name" value="PEP-utilizers_C"/>
    <property type="match status" value="1"/>
</dbReference>
<dbReference type="Gene3D" id="3.20.20.60">
    <property type="entry name" value="Phosphoenolpyruvate-binding domains"/>
    <property type="match status" value="1"/>
</dbReference>
<organism evidence="14 15">
    <name type="scientific">Blattamonas nauphoetae</name>
    <dbReference type="NCBI Taxonomy" id="2049346"/>
    <lineage>
        <taxon>Eukaryota</taxon>
        <taxon>Metamonada</taxon>
        <taxon>Preaxostyla</taxon>
        <taxon>Oxymonadida</taxon>
        <taxon>Blattamonas</taxon>
    </lineage>
</organism>
<evidence type="ECO:0000259" key="12">
    <source>
        <dbReference type="Pfam" id="PF01326"/>
    </source>
</evidence>
<dbReference type="PANTHER" id="PTHR22931:SF9">
    <property type="entry name" value="PYRUVATE, PHOSPHATE DIKINASE 1, CHLOROPLASTIC"/>
    <property type="match status" value="1"/>
</dbReference>
<feature type="domain" description="PEP-utilising enzyme mobile" evidence="11">
    <location>
        <begin position="417"/>
        <end position="499"/>
    </location>
</feature>
<evidence type="ECO:0000259" key="13">
    <source>
        <dbReference type="Pfam" id="PF02896"/>
    </source>
</evidence>
<keyword evidence="4 14" id="KW-0808">Transferase</keyword>
<keyword evidence="9" id="KW-0460">Magnesium</keyword>
<keyword evidence="5" id="KW-0479">Metal-binding</keyword>
<dbReference type="InterPro" id="IPR002192">
    <property type="entry name" value="PPDK_AMP/ATP-bd"/>
</dbReference>
<keyword evidence="14" id="KW-0670">Pyruvate</keyword>